<proteinExistence type="inferred from homology"/>
<feature type="transmembrane region" description="Helical" evidence="9">
    <location>
        <begin position="273"/>
        <end position="300"/>
    </location>
</feature>
<organism evidence="11 12">
    <name type="scientific">Dimorphilus gyrociliatus</name>
    <dbReference type="NCBI Taxonomy" id="2664684"/>
    <lineage>
        <taxon>Eukaryota</taxon>
        <taxon>Metazoa</taxon>
        <taxon>Spiralia</taxon>
        <taxon>Lophotrochozoa</taxon>
        <taxon>Annelida</taxon>
        <taxon>Polychaeta</taxon>
        <taxon>Polychaeta incertae sedis</taxon>
        <taxon>Dinophilidae</taxon>
        <taxon>Dimorphilus</taxon>
    </lineage>
</organism>
<feature type="domain" description="G-protein coupled receptors family 1 profile" evidence="10">
    <location>
        <begin position="33"/>
        <end position="298"/>
    </location>
</feature>
<feature type="transmembrane region" description="Helical" evidence="9">
    <location>
        <begin position="20"/>
        <end position="42"/>
    </location>
</feature>
<feature type="transmembrane region" description="Helical" evidence="9">
    <location>
        <begin position="240"/>
        <end position="261"/>
    </location>
</feature>
<feature type="transmembrane region" description="Helical" evidence="9">
    <location>
        <begin position="192"/>
        <end position="212"/>
    </location>
</feature>
<dbReference type="SMART" id="SM01381">
    <property type="entry name" value="7TM_GPCR_Srsx"/>
    <property type="match status" value="1"/>
</dbReference>
<keyword evidence="5 9" id="KW-0472">Membrane</keyword>
<evidence type="ECO:0000259" key="10">
    <source>
        <dbReference type="PROSITE" id="PS50262"/>
    </source>
</evidence>
<evidence type="ECO:0000256" key="3">
    <source>
        <dbReference type="ARBA" id="ARBA00022989"/>
    </source>
</evidence>
<comment type="caution">
    <text evidence="11">The sequence shown here is derived from an EMBL/GenBank/DDBJ whole genome shotgun (WGS) entry which is preliminary data.</text>
</comment>
<feature type="transmembrane region" description="Helical" evidence="9">
    <location>
        <begin position="51"/>
        <end position="76"/>
    </location>
</feature>
<evidence type="ECO:0000256" key="8">
    <source>
        <dbReference type="RuleBase" id="RU000688"/>
    </source>
</evidence>
<comment type="similarity">
    <text evidence="8">Belongs to the G-protein coupled receptor 1 family.</text>
</comment>
<evidence type="ECO:0000256" key="7">
    <source>
        <dbReference type="ARBA" id="ARBA00023224"/>
    </source>
</evidence>
<dbReference type="AlphaFoldDB" id="A0A7I8VU62"/>
<keyword evidence="2 8" id="KW-0812">Transmembrane</keyword>
<reference evidence="11 12" key="1">
    <citation type="submission" date="2020-08" db="EMBL/GenBank/DDBJ databases">
        <authorList>
            <person name="Hejnol A."/>
        </authorList>
    </citation>
    <scope>NUCLEOTIDE SEQUENCE [LARGE SCALE GENOMIC DNA]</scope>
</reference>
<keyword evidence="4 8" id="KW-0297">G-protein coupled receptor</keyword>
<evidence type="ECO:0000256" key="9">
    <source>
        <dbReference type="SAM" id="Phobius"/>
    </source>
</evidence>
<evidence type="ECO:0000256" key="5">
    <source>
        <dbReference type="ARBA" id="ARBA00023136"/>
    </source>
</evidence>
<dbReference type="Pfam" id="PF00001">
    <property type="entry name" value="7tm_1"/>
    <property type="match status" value="1"/>
</dbReference>
<evidence type="ECO:0000313" key="12">
    <source>
        <dbReference type="Proteomes" id="UP000549394"/>
    </source>
</evidence>
<evidence type="ECO:0000256" key="1">
    <source>
        <dbReference type="ARBA" id="ARBA00004141"/>
    </source>
</evidence>
<dbReference type="PROSITE" id="PS00237">
    <property type="entry name" value="G_PROTEIN_RECEP_F1_1"/>
    <property type="match status" value="1"/>
</dbReference>
<comment type="subcellular location">
    <subcellularLocation>
        <location evidence="1">Membrane</location>
        <topology evidence="1">Multi-pass membrane protein</topology>
    </subcellularLocation>
</comment>
<sequence length="358" mass="39849">MANVTEDYSSYSIGASKLRITFYPSAVILGIFGNIITLKILLRGPKSTTNWYLKILSIADLAFVLVSALFFFILSVTDFKVDLRMFVKCSFITFCFHYSSYCSSWNLVAVTVDRFIAIYFPLRSKTISTRTTAKYTTLILAIIFFGFCSFMLGGLEINPANDYKNLHYSIRCVGKTRSLSKFLLKTFPILDFSLYSLIPATLILIFNLLIILKLRRAVAVGPSVGGKVIRKVSKKTTKTLLTISMTFILLSCPSCVLSILINIPGYLKTSYDYAVFEVLLAVSDCLSLTNHCINFILYILTGTEFRKELVKMCAVDGAVDEDRTMGFAGGKSDQTMGFVGGRSDQTIGIVSTRTSRNP</sequence>
<dbReference type="PANTHER" id="PTHR24243:SF230">
    <property type="entry name" value="G-PROTEIN COUPLED RECEPTORS FAMILY 1 PROFILE DOMAIN-CONTAINING PROTEIN"/>
    <property type="match status" value="1"/>
</dbReference>
<keyword evidence="7 8" id="KW-0807">Transducer</keyword>
<dbReference type="PRINTS" id="PR00237">
    <property type="entry name" value="GPCRRHODOPSN"/>
</dbReference>
<feature type="transmembrane region" description="Helical" evidence="9">
    <location>
        <begin position="134"/>
        <end position="155"/>
    </location>
</feature>
<gene>
    <name evidence="11" type="ORF">DGYR_LOCUS6556</name>
</gene>
<dbReference type="Gene3D" id="1.20.1070.10">
    <property type="entry name" value="Rhodopsin 7-helix transmembrane proteins"/>
    <property type="match status" value="1"/>
</dbReference>
<dbReference type="InterPro" id="IPR000276">
    <property type="entry name" value="GPCR_Rhodpsn"/>
</dbReference>
<dbReference type="InterPro" id="IPR017452">
    <property type="entry name" value="GPCR_Rhodpsn_7TM"/>
</dbReference>
<evidence type="ECO:0000313" key="11">
    <source>
        <dbReference type="EMBL" id="CAD5118127.1"/>
    </source>
</evidence>
<protein>
    <recommendedName>
        <fullName evidence="10">G-protein coupled receptors family 1 profile domain-containing protein</fullName>
    </recommendedName>
</protein>
<name>A0A7I8VU62_9ANNE</name>
<dbReference type="EMBL" id="CAJFCJ010000008">
    <property type="protein sequence ID" value="CAD5118127.1"/>
    <property type="molecule type" value="Genomic_DNA"/>
</dbReference>
<keyword evidence="6 8" id="KW-0675">Receptor</keyword>
<dbReference type="GO" id="GO:0004930">
    <property type="term" value="F:G protein-coupled receptor activity"/>
    <property type="evidence" value="ECO:0007669"/>
    <property type="project" value="UniProtKB-KW"/>
</dbReference>
<dbReference type="Proteomes" id="UP000549394">
    <property type="component" value="Unassembled WGS sequence"/>
</dbReference>
<keyword evidence="12" id="KW-1185">Reference proteome</keyword>
<evidence type="ECO:0000256" key="2">
    <source>
        <dbReference type="ARBA" id="ARBA00022692"/>
    </source>
</evidence>
<evidence type="ECO:0000256" key="4">
    <source>
        <dbReference type="ARBA" id="ARBA00023040"/>
    </source>
</evidence>
<dbReference type="OrthoDB" id="6106262at2759"/>
<dbReference type="GO" id="GO:0005886">
    <property type="term" value="C:plasma membrane"/>
    <property type="evidence" value="ECO:0007669"/>
    <property type="project" value="TreeGrafter"/>
</dbReference>
<dbReference type="SUPFAM" id="SSF81321">
    <property type="entry name" value="Family A G protein-coupled receptor-like"/>
    <property type="match status" value="1"/>
</dbReference>
<dbReference type="PANTHER" id="PTHR24243">
    <property type="entry name" value="G-PROTEIN COUPLED RECEPTOR"/>
    <property type="match status" value="1"/>
</dbReference>
<accession>A0A7I8VU62</accession>
<keyword evidence="3 9" id="KW-1133">Transmembrane helix</keyword>
<dbReference type="CDD" id="cd14978">
    <property type="entry name" value="7tmA_FMRFamide_R-like"/>
    <property type="match status" value="1"/>
</dbReference>
<dbReference type="PROSITE" id="PS50262">
    <property type="entry name" value="G_PROTEIN_RECEP_F1_2"/>
    <property type="match status" value="1"/>
</dbReference>
<evidence type="ECO:0000256" key="6">
    <source>
        <dbReference type="ARBA" id="ARBA00023170"/>
    </source>
</evidence>